<keyword evidence="4" id="KW-1185">Reference proteome</keyword>
<name>A0A0E3P8U4_9EURY</name>
<evidence type="ECO:0000256" key="2">
    <source>
        <dbReference type="SAM" id="Phobius"/>
    </source>
</evidence>
<gene>
    <name evidence="3" type="ORF">MSSIT_3610</name>
</gene>
<reference evidence="3 4" key="1">
    <citation type="submission" date="2014-07" db="EMBL/GenBank/DDBJ databases">
        <title>Methanogenic archaea and the global carbon cycle.</title>
        <authorList>
            <person name="Henriksen J.R."/>
            <person name="Luke J."/>
            <person name="Reinhart S."/>
            <person name="Benedict M.N."/>
            <person name="Youngblut N.D."/>
            <person name="Metcalf M.E."/>
            <person name="Whitaker R.J."/>
            <person name="Metcalf W.W."/>
        </authorList>
    </citation>
    <scope>NUCLEOTIDE SEQUENCE [LARGE SCALE GENOMIC DNA]</scope>
    <source>
        <strain evidence="3 4">T4/M</strain>
    </source>
</reference>
<dbReference type="OrthoDB" id="56770at2157"/>
<evidence type="ECO:0000313" key="4">
    <source>
        <dbReference type="Proteomes" id="UP000033111"/>
    </source>
</evidence>
<sequence>MGIKNFVIFICVVLIGLSLCSGTVFAASTLDLNNSLDKGISIDLLNQDPDPVNPGDVLEVRVAIENSGYNDIEDCYLKIEPEYPFRALSGEGLTENIGTLGKRSEDERRRVVKFKVRVENDVNEGQYPLKVYLYSTDSKNKISLNRELTIDINSESNAEIEYISVEKLIPGEKTTLSFGIKNVGNSPLKNSMFSWECTNDLILPVGSSNVKHINLIDVGETANVSFEVLTNVNTKPGLYKLDMVLTYDDIEELQTITEAGYVENQKRKTIESKAGIYIGGTTDFDIAFMERSPTGAYTFSVSNIGNNGANSVKISVPLQENWTVTDGGSNSAVLGNLQKGDFTIADFNLEPRTIGENLPIKFEISYTSSDGMRQVEEKVFSLYVSPVTLPVGSKMQEESNESGLFSYKLGLLILLGAVGFFIYKKHQKRLKEKNADGNWQGENSPEEQKPEE</sequence>
<dbReference type="InterPro" id="IPR013783">
    <property type="entry name" value="Ig-like_fold"/>
</dbReference>
<dbReference type="PATRIC" id="fig|1434120.4.peg.4684"/>
<dbReference type="Proteomes" id="UP000033111">
    <property type="component" value="Chromosome"/>
</dbReference>
<feature type="transmembrane region" description="Helical" evidence="2">
    <location>
        <begin position="404"/>
        <end position="423"/>
    </location>
</feature>
<dbReference type="GeneID" id="24862549"/>
<dbReference type="AlphaFoldDB" id="A0A0E3P8U4"/>
<evidence type="ECO:0000256" key="1">
    <source>
        <dbReference type="SAM" id="MobiDB-lite"/>
    </source>
</evidence>
<accession>A0A0E3P8U4</accession>
<dbReference type="Gene3D" id="2.60.40.10">
    <property type="entry name" value="Immunoglobulins"/>
    <property type="match status" value="1"/>
</dbReference>
<organism evidence="3 4">
    <name type="scientific">Methanosarcina siciliae T4/M</name>
    <dbReference type="NCBI Taxonomy" id="1434120"/>
    <lineage>
        <taxon>Archaea</taxon>
        <taxon>Methanobacteriati</taxon>
        <taxon>Methanobacteriota</taxon>
        <taxon>Stenosarchaea group</taxon>
        <taxon>Methanomicrobia</taxon>
        <taxon>Methanosarcinales</taxon>
        <taxon>Methanosarcinaceae</taxon>
        <taxon>Methanosarcina</taxon>
    </lineage>
</organism>
<proteinExistence type="predicted"/>
<dbReference type="KEGG" id="msw:MSSIT_3610"/>
<protein>
    <submittedName>
        <fullName evidence="3">NPCBM-associated, NEW3 domain of alpha-galactosidase</fullName>
    </submittedName>
</protein>
<feature type="region of interest" description="Disordered" evidence="1">
    <location>
        <begin position="432"/>
        <end position="452"/>
    </location>
</feature>
<dbReference type="RefSeq" id="WP_048174028.1">
    <property type="nucleotide sequence ID" value="NZ_CP009506.1"/>
</dbReference>
<dbReference type="EMBL" id="CP009506">
    <property type="protein sequence ID" value="AKB30329.1"/>
    <property type="molecule type" value="Genomic_DNA"/>
</dbReference>
<keyword evidence="2" id="KW-0472">Membrane</keyword>
<dbReference type="HOGENOM" id="CLU_053088_0_0_2"/>
<evidence type="ECO:0000313" key="3">
    <source>
        <dbReference type="EMBL" id="AKB30329.1"/>
    </source>
</evidence>
<keyword evidence="2" id="KW-1133">Transmembrane helix</keyword>
<keyword evidence="2" id="KW-0812">Transmembrane</keyword>
<dbReference type="PANTHER" id="PTHR35902:SF3">
    <property type="entry name" value="NPCBM-ASSOCIATED, NEW3 DOMAIN OF ALPHA-GALACTOSIDASE"/>
    <property type="match status" value="1"/>
</dbReference>
<dbReference type="PANTHER" id="PTHR35902">
    <property type="entry name" value="S-LAYER DOMAIN-LIKE PROTEIN-RELATED"/>
    <property type="match status" value="1"/>
</dbReference>